<dbReference type="Proteomes" id="UP000198850">
    <property type="component" value="Unassembled WGS sequence"/>
</dbReference>
<dbReference type="STRING" id="425514.SAMN05443550_101312"/>
<dbReference type="RefSeq" id="WP_090554472.1">
    <property type="nucleotide sequence ID" value="NZ_FNRA01000001.1"/>
</dbReference>
<evidence type="ECO:0000313" key="2">
    <source>
        <dbReference type="EMBL" id="SDZ88164.1"/>
    </source>
</evidence>
<keyword evidence="1" id="KW-0732">Signal</keyword>
<dbReference type="Gene3D" id="2.60.120.560">
    <property type="entry name" value="Exo-inulinase, domain 1"/>
    <property type="match status" value="1"/>
</dbReference>
<proteinExistence type="predicted"/>
<dbReference type="EMBL" id="FNRA01000001">
    <property type="protein sequence ID" value="SDZ88164.1"/>
    <property type="molecule type" value="Genomic_DNA"/>
</dbReference>
<keyword evidence="3" id="KW-1185">Reference proteome</keyword>
<evidence type="ECO:0000313" key="3">
    <source>
        <dbReference type="Proteomes" id="UP000198850"/>
    </source>
</evidence>
<accession>A0A1H3WP90</accession>
<dbReference type="AlphaFoldDB" id="A0A1H3WP90"/>
<name>A0A1H3WP90_9SPHI</name>
<dbReference type="OrthoDB" id="2634655at2"/>
<protein>
    <recommendedName>
        <fullName evidence="4">Concanavalin A-like lectin/glucanases superfamily protein</fullName>
    </recommendedName>
</protein>
<feature type="chain" id="PRO_5011604388" description="Concanavalin A-like lectin/glucanases superfamily protein" evidence="1">
    <location>
        <begin position="18"/>
        <end position="365"/>
    </location>
</feature>
<gene>
    <name evidence="2" type="ORF">SAMN05443550_101312</name>
</gene>
<organism evidence="2 3">
    <name type="scientific">Pedobacter hartonius</name>
    <dbReference type="NCBI Taxonomy" id="425514"/>
    <lineage>
        <taxon>Bacteria</taxon>
        <taxon>Pseudomonadati</taxon>
        <taxon>Bacteroidota</taxon>
        <taxon>Sphingobacteriia</taxon>
        <taxon>Sphingobacteriales</taxon>
        <taxon>Sphingobacteriaceae</taxon>
        <taxon>Pedobacter</taxon>
    </lineage>
</organism>
<evidence type="ECO:0000256" key="1">
    <source>
        <dbReference type="SAM" id="SignalP"/>
    </source>
</evidence>
<sequence>MKFFLFLMFGFALNLHAQTLVPFDDQHWLINAREAIRDTLAGKNCIRLNNGTMLLKDTSFLNGTIDFDIALSASRYFPGIGFRMKDAANGEVYYVRPHQSGNPDAMQYYPEFNGSGGWQLYYGQGFNQARVLPVRRWIHIQMLVKGNQAEVYIDGEQEPALFISSLKRTPSAGAIGLLNEDPVAAWYANFSYQKTDNVQFRTVAPPVAGLAKGMITSWLISSPFDEKRISGKYHLNTSDFSGLSWKNLQADERGIADLSQLAGAVAGKNTVIAKLEIHSDKAQLKRLSLGFSDRMKVFFNQQLIYSAEDDFLSRDYRFLGTIGLYDAVYLPLKKGSNEVWIAVSEDIGGWGLMAKLDDTSGATEP</sequence>
<feature type="signal peptide" evidence="1">
    <location>
        <begin position="1"/>
        <end position="17"/>
    </location>
</feature>
<reference evidence="2 3" key="1">
    <citation type="submission" date="2016-10" db="EMBL/GenBank/DDBJ databases">
        <authorList>
            <person name="de Groot N.N."/>
        </authorList>
    </citation>
    <scope>NUCLEOTIDE SEQUENCE [LARGE SCALE GENOMIC DNA]</scope>
    <source>
        <strain evidence="2 3">DSM 19033</strain>
    </source>
</reference>
<evidence type="ECO:0008006" key="4">
    <source>
        <dbReference type="Google" id="ProtNLM"/>
    </source>
</evidence>